<name>A0ACB9RDX9_9MYRT</name>
<organism evidence="1 2">
    <name type="scientific">Melastoma candidum</name>
    <dbReference type="NCBI Taxonomy" id="119954"/>
    <lineage>
        <taxon>Eukaryota</taxon>
        <taxon>Viridiplantae</taxon>
        <taxon>Streptophyta</taxon>
        <taxon>Embryophyta</taxon>
        <taxon>Tracheophyta</taxon>
        <taxon>Spermatophyta</taxon>
        <taxon>Magnoliopsida</taxon>
        <taxon>eudicotyledons</taxon>
        <taxon>Gunneridae</taxon>
        <taxon>Pentapetalae</taxon>
        <taxon>rosids</taxon>
        <taxon>malvids</taxon>
        <taxon>Myrtales</taxon>
        <taxon>Melastomataceae</taxon>
        <taxon>Melastomatoideae</taxon>
        <taxon>Melastomateae</taxon>
        <taxon>Melastoma</taxon>
    </lineage>
</organism>
<gene>
    <name evidence="1" type="ORF">MLD38_014794</name>
</gene>
<keyword evidence="2" id="KW-1185">Reference proteome</keyword>
<accession>A0ACB9RDX9</accession>
<dbReference type="Proteomes" id="UP001057402">
    <property type="component" value="Chromosome 4"/>
</dbReference>
<reference evidence="2" key="1">
    <citation type="journal article" date="2023" name="Front. Plant Sci.">
        <title>Chromosomal-level genome assembly of Melastoma candidum provides insights into trichome evolution.</title>
        <authorList>
            <person name="Zhong Y."/>
            <person name="Wu W."/>
            <person name="Sun C."/>
            <person name="Zou P."/>
            <person name="Liu Y."/>
            <person name="Dai S."/>
            <person name="Zhou R."/>
        </authorList>
    </citation>
    <scope>NUCLEOTIDE SEQUENCE [LARGE SCALE GENOMIC DNA]</scope>
</reference>
<dbReference type="EMBL" id="CM042883">
    <property type="protein sequence ID" value="KAI4377110.1"/>
    <property type="molecule type" value="Genomic_DNA"/>
</dbReference>
<sequence length="259" mass="28619">MEGRSGRRLRKLRIAAAFRSSLSSCGSRNPSNSLPDSVFLPQPPPLPRPSFDYDLPDLGFLNTSSNSCGGGCSRVAKCASEMMLPRQISDRYLSSAKEDSRHILQCPPASPITPLNPFLRHQFTPDRAAGAYDQSSSSSSAAREVGKVRSSLFLRSSEDEGDGGTSSESSSSETTIDKRTGKAGMGRVEEGTSYAVVKRSRDPYGDFRRSMVEMIVEKKMYGAGDMERLLEWFLLLNEGRHHAVILRAFTDIWESLYYL</sequence>
<protein>
    <submittedName>
        <fullName evidence="1">Uncharacterized protein</fullName>
    </submittedName>
</protein>
<evidence type="ECO:0000313" key="1">
    <source>
        <dbReference type="EMBL" id="KAI4377110.1"/>
    </source>
</evidence>
<evidence type="ECO:0000313" key="2">
    <source>
        <dbReference type="Proteomes" id="UP001057402"/>
    </source>
</evidence>
<proteinExistence type="predicted"/>
<comment type="caution">
    <text evidence="1">The sequence shown here is derived from an EMBL/GenBank/DDBJ whole genome shotgun (WGS) entry which is preliminary data.</text>
</comment>